<dbReference type="PANTHER" id="PTHR43023">
    <property type="entry name" value="PROTEIN TRIGALACTOSYLDIACYLGLYCEROL 3, CHLOROPLASTIC"/>
    <property type="match status" value="1"/>
</dbReference>
<dbReference type="GO" id="GO:0016887">
    <property type="term" value="F:ATP hydrolysis activity"/>
    <property type="evidence" value="ECO:0007669"/>
    <property type="project" value="InterPro"/>
</dbReference>
<keyword evidence="2" id="KW-0547">Nucleotide-binding</keyword>
<name>A0A0S3QW37_THET7</name>
<evidence type="ECO:0000256" key="2">
    <source>
        <dbReference type="ARBA" id="ARBA00022741"/>
    </source>
</evidence>
<protein>
    <submittedName>
        <fullName evidence="5">ABC transport system ATP-binding protein</fullName>
    </submittedName>
</protein>
<dbReference type="EMBL" id="AP013035">
    <property type="protein sequence ID" value="BAT72540.1"/>
    <property type="molecule type" value="Genomic_DNA"/>
</dbReference>
<keyword evidence="1" id="KW-0813">Transport</keyword>
<dbReference type="AlphaFoldDB" id="A0A0S3QW37"/>
<dbReference type="InterPro" id="IPR027417">
    <property type="entry name" value="P-loop_NTPase"/>
</dbReference>
<evidence type="ECO:0000256" key="1">
    <source>
        <dbReference type="ARBA" id="ARBA00022448"/>
    </source>
</evidence>
<evidence type="ECO:0000256" key="3">
    <source>
        <dbReference type="ARBA" id="ARBA00022840"/>
    </source>
</evidence>
<organism evidence="5 6">
    <name type="scientific">Thermosulfidibacter takaii (strain DSM 17441 / JCM 13301 / NBRC 103674 / ABI70S6)</name>
    <dbReference type="NCBI Taxonomy" id="1298851"/>
    <lineage>
        <taxon>Bacteria</taxon>
        <taxon>Pseudomonadati</taxon>
        <taxon>Thermosulfidibacterota</taxon>
        <taxon>Thermosulfidibacteria</taxon>
        <taxon>Thermosulfidibacterales</taxon>
        <taxon>Thermosulfidibacteraceae</taxon>
    </lineage>
</organism>
<dbReference type="PANTHER" id="PTHR43023:SF6">
    <property type="entry name" value="INTERMEMBRANE PHOSPHOLIPID TRANSPORT SYSTEM ATP-BINDING PROTEIN MLAF"/>
    <property type="match status" value="1"/>
</dbReference>
<dbReference type="RefSeq" id="WP_070098534.1">
    <property type="nucleotide sequence ID" value="NZ_AP013035.1"/>
</dbReference>
<dbReference type="KEGG" id="ttk:TST_1756"/>
<dbReference type="PROSITE" id="PS50893">
    <property type="entry name" value="ABC_TRANSPORTER_2"/>
    <property type="match status" value="1"/>
</dbReference>
<dbReference type="CDD" id="cd03261">
    <property type="entry name" value="ABC_Org_Solvent_Resistant"/>
    <property type="match status" value="1"/>
</dbReference>
<evidence type="ECO:0000259" key="4">
    <source>
        <dbReference type="PROSITE" id="PS50893"/>
    </source>
</evidence>
<proteinExistence type="predicted"/>
<evidence type="ECO:0000313" key="6">
    <source>
        <dbReference type="Proteomes" id="UP000063234"/>
    </source>
</evidence>
<keyword evidence="3 5" id="KW-0067">ATP-binding</keyword>
<dbReference type="PROSITE" id="PS00211">
    <property type="entry name" value="ABC_TRANSPORTER_1"/>
    <property type="match status" value="1"/>
</dbReference>
<reference evidence="6" key="1">
    <citation type="journal article" date="2018" name="Science">
        <title>A primordial and reversible TCA cycle in a facultatively chemolithoautotrophic thermophile.</title>
        <authorList>
            <person name="Nunoura T."/>
            <person name="Chikaraishi Y."/>
            <person name="Izaki R."/>
            <person name="Suwa T."/>
            <person name="Sato T."/>
            <person name="Harada T."/>
            <person name="Mori K."/>
            <person name="Kato Y."/>
            <person name="Miyazaki M."/>
            <person name="Shimamura S."/>
            <person name="Yanagawa K."/>
            <person name="Shuto A."/>
            <person name="Ohkouchi N."/>
            <person name="Fujita N."/>
            <person name="Takaki Y."/>
            <person name="Atomi H."/>
            <person name="Takai K."/>
        </authorList>
    </citation>
    <scope>NUCLEOTIDE SEQUENCE [LARGE SCALE GENOMIC DNA]</scope>
    <source>
        <strain evidence="6">DSM 17441 / JCM 13301 / NBRC 103674 / ABI70S6</strain>
    </source>
</reference>
<dbReference type="PATRIC" id="fig|1298851.3.peg.1835"/>
<dbReference type="InterPro" id="IPR003439">
    <property type="entry name" value="ABC_transporter-like_ATP-bd"/>
</dbReference>
<gene>
    <name evidence="5" type="ORF">TST_1756</name>
</gene>
<feature type="domain" description="ABC transporter" evidence="4">
    <location>
        <begin position="5"/>
        <end position="241"/>
    </location>
</feature>
<dbReference type="GO" id="GO:0005524">
    <property type="term" value="F:ATP binding"/>
    <property type="evidence" value="ECO:0007669"/>
    <property type="project" value="UniProtKB-KW"/>
</dbReference>
<sequence>MSEVIQVINVYKSFGKQQVLKGVSFSVKKGELFYIIGKSGEGKSVLLKHIVGLITPDKGKILIEGQDIHAVTGVEALKVRRKIGMVFQYGALFDSMTVYDNIAFPLREHFKLSEKEIAEIVREKLALVDLEGIEHKMPSELSGGMRKRVALARALALNPGILLYDEPTTGLDPLLTEEIDNLIKDTRDKTGVTSVVVSHDIWSVIKYADRVAYLAKGRIEFVGTPKEMLETEHPMLRRFVCARLEENLMKSLFDACRARGSCTQCQQEDAM</sequence>
<dbReference type="SMART" id="SM00382">
    <property type="entry name" value="AAA"/>
    <property type="match status" value="1"/>
</dbReference>
<dbReference type="STRING" id="1298851.TST_1756"/>
<keyword evidence="6" id="KW-1185">Reference proteome</keyword>
<dbReference type="Gene3D" id="3.40.50.300">
    <property type="entry name" value="P-loop containing nucleotide triphosphate hydrolases"/>
    <property type="match status" value="1"/>
</dbReference>
<evidence type="ECO:0000313" key="5">
    <source>
        <dbReference type="EMBL" id="BAT72540.1"/>
    </source>
</evidence>
<accession>A0A0S3QW37</accession>
<dbReference type="InterPro" id="IPR003593">
    <property type="entry name" value="AAA+_ATPase"/>
</dbReference>
<dbReference type="Proteomes" id="UP000063234">
    <property type="component" value="Chromosome"/>
</dbReference>
<dbReference type="SUPFAM" id="SSF52540">
    <property type="entry name" value="P-loop containing nucleoside triphosphate hydrolases"/>
    <property type="match status" value="1"/>
</dbReference>
<dbReference type="InterPro" id="IPR017871">
    <property type="entry name" value="ABC_transporter-like_CS"/>
</dbReference>
<dbReference type="OrthoDB" id="9802264at2"/>
<dbReference type="Pfam" id="PF00005">
    <property type="entry name" value="ABC_tran"/>
    <property type="match status" value="1"/>
</dbReference>